<evidence type="ECO:0000313" key="2">
    <source>
        <dbReference type="Proteomes" id="UP001497700"/>
    </source>
</evidence>
<comment type="caution">
    <text evidence="1">The sequence shown here is derived from an EMBL/GenBank/DDBJ whole genome shotgun (WGS) entry which is preliminary data.</text>
</comment>
<sequence>MKPLCLRDDEAYHHLGSPQQVLNTKCKAHIRLITRNLGFDPRFSKYDGIRIYEYTKEDSISIVAMMGNSDSGSFWSNELRLLSPSCRAPTLRGRLVDPNWINYSLPRRWKSRCDKTHTCSSTHNIGRLVAERPLWVVDTWLQCIIPCSPSITYVALSYVWGDTLNFMTIEENVDHLQKPSSLAEGNTNPPISMTIRHAMSFIQKLGERYLWVDTLCIVQDNTQKSVEIAKMAAIFANASITIIASDGDDANSGLRGLPGISGPRSVAQTVHPLTRGVSVIEVDLSKYSDPTTWARRGWTLQEELFSRRRIFFEHNWVRWECECADWNEFYDANNRFVGYNIPAISAVAKEVPNVYDLGSLIQEYAKRELTFPEDSLLAFSGIASAISRTYDGFISGLPAILFYISLLWTPLEALDRRKPSHSGVNSCLPSWSWAGWKGRIWDWRALAEDLIKKSSMYQPICVGERVFPLVQWSWFDKQNGTRVCVRDRWYEYKEKFWNKFGATCPSGWTRHRIVDSENIPDGEVLNQPEPGAVPLCFYTHESEPESEFWYPLPSPEDSQPTKALTFAHFISCRTRRGWLVAGEAFSHRGRSSICLVSLRDQVGNWVGALLPHKPLNREVEVSIELVEVASGRVYGTAKDFDLGEWDLDERPKGGRIYEYYYVLWIEWEVGIAYRKGIGRVEKNMWERQEREWIDLVLG</sequence>
<dbReference type="Proteomes" id="UP001497700">
    <property type="component" value="Unassembled WGS sequence"/>
</dbReference>
<protein>
    <submittedName>
        <fullName evidence="1">HET-domain-containing protein</fullName>
    </submittedName>
</protein>
<evidence type="ECO:0000313" key="1">
    <source>
        <dbReference type="EMBL" id="KAI4869647.1"/>
    </source>
</evidence>
<proteinExistence type="predicted"/>
<keyword evidence="2" id="KW-1185">Reference proteome</keyword>
<organism evidence="1 2">
    <name type="scientific">Hypoxylon rubiginosum</name>
    <dbReference type="NCBI Taxonomy" id="110542"/>
    <lineage>
        <taxon>Eukaryota</taxon>
        <taxon>Fungi</taxon>
        <taxon>Dikarya</taxon>
        <taxon>Ascomycota</taxon>
        <taxon>Pezizomycotina</taxon>
        <taxon>Sordariomycetes</taxon>
        <taxon>Xylariomycetidae</taxon>
        <taxon>Xylariales</taxon>
        <taxon>Hypoxylaceae</taxon>
        <taxon>Hypoxylon</taxon>
    </lineage>
</organism>
<accession>A0ACB9ZD51</accession>
<reference evidence="1 2" key="1">
    <citation type="journal article" date="2022" name="New Phytol.">
        <title>Ecological generalism drives hyperdiversity of secondary metabolite gene clusters in xylarialean endophytes.</title>
        <authorList>
            <person name="Franco M.E.E."/>
            <person name="Wisecaver J.H."/>
            <person name="Arnold A.E."/>
            <person name="Ju Y.M."/>
            <person name="Slot J.C."/>
            <person name="Ahrendt S."/>
            <person name="Moore L.P."/>
            <person name="Eastman K.E."/>
            <person name="Scott K."/>
            <person name="Konkel Z."/>
            <person name="Mondo S.J."/>
            <person name="Kuo A."/>
            <person name="Hayes R.D."/>
            <person name="Haridas S."/>
            <person name="Andreopoulos B."/>
            <person name="Riley R."/>
            <person name="LaButti K."/>
            <person name="Pangilinan J."/>
            <person name="Lipzen A."/>
            <person name="Amirebrahimi M."/>
            <person name="Yan J."/>
            <person name="Adam C."/>
            <person name="Keymanesh K."/>
            <person name="Ng V."/>
            <person name="Louie K."/>
            <person name="Northen T."/>
            <person name="Drula E."/>
            <person name="Henrissat B."/>
            <person name="Hsieh H.M."/>
            <person name="Youens-Clark K."/>
            <person name="Lutzoni F."/>
            <person name="Miadlikowska J."/>
            <person name="Eastwood D.C."/>
            <person name="Hamelin R.C."/>
            <person name="Grigoriev I.V."/>
            <person name="U'Ren J.M."/>
        </authorList>
    </citation>
    <scope>NUCLEOTIDE SEQUENCE [LARGE SCALE GENOMIC DNA]</scope>
    <source>
        <strain evidence="1 2">CBS 119005</strain>
    </source>
</reference>
<name>A0ACB9ZD51_9PEZI</name>
<gene>
    <name evidence="1" type="ORF">F4820DRAFT_385754</name>
</gene>
<dbReference type="EMBL" id="MU393429">
    <property type="protein sequence ID" value="KAI4869647.1"/>
    <property type="molecule type" value="Genomic_DNA"/>
</dbReference>